<proteinExistence type="predicted"/>
<name>A0A7C9RM10_9PSEU</name>
<evidence type="ECO:0000313" key="3">
    <source>
        <dbReference type="EMBL" id="NGY57466.1"/>
    </source>
</evidence>
<dbReference type="GO" id="GO:0003924">
    <property type="term" value="F:GTPase activity"/>
    <property type="evidence" value="ECO:0007669"/>
    <property type="project" value="InterPro"/>
</dbReference>
<dbReference type="InterPro" id="IPR027417">
    <property type="entry name" value="P-loop_NTPase"/>
</dbReference>
<dbReference type="GO" id="GO:0005525">
    <property type="term" value="F:GTP binding"/>
    <property type="evidence" value="ECO:0007669"/>
    <property type="project" value="InterPro"/>
</dbReference>
<dbReference type="PANTHER" id="PTHR19879:SF9">
    <property type="entry name" value="TRANSCRIPTION INITIATION FACTOR TFIID SUBUNIT 5"/>
    <property type="match status" value="1"/>
</dbReference>
<dbReference type="SMART" id="SM00175">
    <property type="entry name" value="RAB"/>
    <property type="match status" value="1"/>
</dbReference>
<dbReference type="Proteomes" id="UP000481360">
    <property type="component" value="Unassembled WGS sequence"/>
</dbReference>
<keyword evidence="1" id="KW-0853">WD repeat</keyword>
<comment type="caution">
    <text evidence="3">The sequence shown here is derived from an EMBL/GenBank/DDBJ whole genome shotgun (WGS) entry which is preliminary data.</text>
</comment>
<dbReference type="Pfam" id="PF00071">
    <property type="entry name" value="Ras"/>
    <property type="match status" value="1"/>
</dbReference>
<dbReference type="PRINTS" id="PR00449">
    <property type="entry name" value="RASTRNSFRMNG"/>
</dbReference>
<dbReference type="InterPro" id="IPR000157">
    <property type="entry name" value="TIR_dom"/>
</dbReference>
<organism evidence="3 4">
    <name type="scientific">Lentzea alba</name>
    <dbReference type="NCBI Taxonomy" id="2714351"/>
    <lineage>
        <taxon>Bacteria</taxon>
        <taxon>Bacillati</taxon>
        <taxon>Actinomycetota</taxon>
        <taxon>Actinomycetes</taxon>
        <taxon>Pseudonocardiales</taxon>
        <taxon>Pseudonocardiaceae</taxon>
        <taxon>Lentzea</taxon>
    </lineage>
</organism>
<dbReference type="Gene3D" id="3.40.50.300">
    <property type="entry name" value="P-loop containing nucleotide triphosphate hydrolases"/>
    <property type="match status" value="1"/>
</dbReference>
<dbReference type="InterPro" id="IPR035897">
    <property type="entry name" value="Toll_tir_struct_dom_sf"/>
</dbReference>
<protein>
    <submittedName>
        <fullName evidence="3">TIR domain-containing protein</fullName>
    </submittedName>
</protein>
<dbReference type="Gene3D" id="3.40.50.10140">
    <property type="entry name" value="Toll/interleukin-1 receptor homology (TIR) domain"/>
    <property type="match status" value="1"/>
</dbReference>
<dbReference type="SMART" id="SM00320">
    <property type="entry name" value="WD40"/>
    <property type="match status" value="2"/>
</dbReference>
<dbReference type="PROSITE" id="PS50294">
    <property type="entry name" value="WD_REPEATS_REGION"/>
    <property type="match status" value="1"/>
</dbReference>
<dbReference type="Pfam" id="PF13676">
    <property type="entry name" value="TIR_2"/>
    <property type="match status" value="1"/>
</dbReference>
<accession>A0A7C9RM10</accession>
<dbReference type="PANTHER" id="PTHR19879">
    <property type="entry name" value="TRANSCRIPTION INITIATION FACTOR TFIID"/>
    <property type="match status" value="1"/>
</dbReference>
<dbReference type="Gene3D" id="2.130.10.10">
    <property type="entry name" value="YVTN repeat-like/Quinoprotein amine dehydrogenase"/>
    <property type="match status" value="2"/>
</dbReference>
<dbReference type="InterPro" id="IPR015943">
    <property type="entry name" value="WD40/YVTN_repeat-like_dom_sf"/>
</dbReference>
<evidence type="ECO:0000256" key="1">
    <source>
        <dbReference type="PROSITE-ProRule" id="PRU00221"/>
    </source>
</evidence>
<keyword evidence="4" id="KW-1185">Reference proteome</keyword>
<dbReference type="InterPro" id="IPR001806">
    <property type="entry name" value="Small_GTPase"/>
</dbReference>
<evidence type="ECO:0000313" key="4">
    <source>
        <dbReference type="Proteomes" id="UP000481360"/>
    </source>
</evidence>
<dbReference type="RefSeq" id="WP_166042824.1">
    <property type="nucleotide sequence ID" value="NZ_JAAMPJ010000001.1"/>
</dbReference>
<dbReference type="GO" id="GO:0007165">
    <property type="term" value="P:signal transduction"/>
    <property type="evidence" value="ECO:0007669"/>
    <property type="project" value="InterPro"/>
</dbReference>
<dbReference type="SUPFAM" id="SSF52200">
    <property type="entry name" value="Toll/Interleukin receptor TIR domain"/>
    <property type="match status" value="1"/>
</dbReference>
<dbReference type="PROSITE" id="PS50104">
    <property type="entry name" value="TIR"/>
    <property type="match status" value="1"/>
</dbReference>
<dbReference type="SUPFAM" id="SSF52540">
    <property type="entry name" value="P-loop containing nucleoside triphosphate hydrolases"/>
    <property type="match status" value="1"/>
</dbReference>
<gene>
    <name evidence="3" type="ORF">G7043_00820</name>
</gene>
<evidence type="ECO:0000259" key="2">
    <source>
        <dbReference type="PROSITE" id="PS50104"/>
    </source>
</evidence>
<dbReference type="PROSITE" id="PS50082">
    <property type="entry name" value="WD_REPEATS_2"/>
    <property type="match status" value="1"/>
</dbReference>
<dbReference type="Pfam" id="PF00400">
    <property type="entry name" value="WD40"/>
    <property type="match status" value="1"/>
</dbReference>
<feature type="domain" description="TIR" evidence="2">
    <location>
        <begin position="1251"/>
        <end position="1386"/>
    </location>
</feature>
<feature type="repeat" description="WD" evidence="1">
    <location>
        <begin position="631"/>
        <end position="672"/>
    </location>
</feature>
<dbReference type="InterPro" id="IPR001680">
    <property type="entry name" value="WD40_rpt"/>
</dbReference>
<dbReference type="EMBL" id="JAAMPJ010000001">
    <property type="protein sequence ID" value="NGY57466.1"/>
    <property type="molecule type" value="Genomic_DNA"/>
</dbReference>
<sequence>MVEQVELALQDHTEGRVGWSDLGEDRIRVVVLDGLDEMPTTSGRPSTYLDEVVRFQQAELQRGRPVAVVVSCRTSFVDQVLIPDGTPVVQLAELDDTQIAQWVERWNRADSDTRRRPLRLDDVLARVELARSPLSLAMLAVLLTNPAVPLQTKALTVADLYLGISAQSADKASHLAIAALGKLNRGWRPMSEADLRADLDALGHRASGPPADVLRDLETGPATFAEYRIAAFVVEKLDVTAASARRTSPPEDDLLFALLSHHPLALRPSTLTFVSQLTERMPAGKRDELTQVLHELLREYRTRQSTYLYSDYQPTAPDHIRSLAAYSANLVLLRLFIQPADEVMRVSPAVSKSLTDLWSVGLDDTGLRSMRSSVLIEGEVMSRRAHRASAGREVLLDPDMEPMGVEVVHRALVSGEKAIGQVTWSSDGGLLTANSGGVLACWQLAAESPAKHVLDFPRASDVAWHPTRPIAAIVQRKKLLDAKKNSPVHHVLLASFGSGYTTRVLCRVESGTRICWSPDGATLALLDDGALWTIDVATGHQREVFLFSAQRPGRTPYQLKPRWSKDGEHIWTGDARGVHRFAVTTPQRETHHFGTDTLDFHLPDGLAAVASRDGTDVEIHVLGADKASAVLEGHTKRVVCARFSPDGRYLASMSTDNTVRIWRSRDWQCVAVLPREDISRRGGLAFHPAEPLLAVKNGNGVDIVRLDHRVLGTIGAAANARRYSNAKIVLVGDTGVGKSGLGLVLSGQPFEPTESTHGRNVWTFDKSYATTLSGETETRESLIWDLAGQPGYRMVHQLHLNEVAVALVVFDARSETDPFAGVRYWSRALAQARKLDGAAAVRLRTYLVAARADRGTPGVNKTRIEQTVQELGFDGYLETSAKEGWGVGDLITTVRNAIDWDAVPAISSTALFQEIKDFLLEEKKQGRILTTVDDLLHTFRRVRQDETRPEDLADGFSACLGRLEGVGVVRRMAFGDYVLLRPELLDAYASSLVQAAKDEPDGLGFVSESNVLEGRFRMPESDRLTNKQQERILLITVVEELLRREIALKEVTDKEVDLIFPSQFTRERPDVPLTLGLDVVFTFDGDLSSIYATLAVRLSHSRLFQRGPMYRNSASYRASAGGMCGMAIHEIAEGRAELALFYEDAQPIVRRQFEAYVVEHLDQRAAADTVFMRRVRRCEPCNYAIDDEVVQRRLGRGMTTVTCQICDAVIPILDEEQPDVRPAVAEMNSNANAQRDQDVAATTLKGKREAEDYDVFLCHNTKDKPLVLEIARRLEARGILPWLDVRAIQPGSRWQQEMANGIAKSRSAAVLIGPSGPGPWHEAEMELINDWSARNRNRRVIPVILDGIDGDPELPGFLRVWSTIDMRMADPDPLEQLIWGITGEQPRWA</sequence>
<reference evidence="3 4" key="1">
    <citation type="submission" date="2020-03" db="EMBL/GenBank/DDBJ databases">
        <title>Isolation and identification of active actinomycetes.</title>
        <authorList>
            <person name="Sun X."/>
        </authorList>
    </citation>
    <scope>NUCLEOTIDE SEQUENCE [LARGE SCALE GENOMIC DNA]</scope>
    <source>
        <strain evidence="3 4">NEAU-D13</strain>
    </source>
</reference>
<dbReference type="SUPFAM" id="SSF82171">
    <property type="entry name" value="DPP6 N-terminal domain-like"/>
    <property type="match status" value="1"/>
</dbReference>